<feature type="domain" description="Cation efflux protein cytoplasmic" evidence="11">
    <location>
        <begin position="296"/>
        <end position="352"/>
    </location>
</feature>
<keyword evidence="7 9" id="KW-0472">Membrane</keyword>
<evidence type="ECO:0000256" key="1">
    <source>
        <dbReference type="ARBA" id="ARBA00004141"/>
    </source>
</evidence>
<evidence type="ECO:0000256" key="6">
    <source>
        <dbReference type="ARBA" id="ARBA00022989"/>
    </source>
</evidence>
<dbReference type="InterPro" id="IPR027469">
    <property type="entry name" value="Cation_efflux_TMD_sf"/>
</dbReference>
<dbReference type="SUPFAM" id="SSF161111">
    <property type="entry name" value="Cation efflux protein transmembrane domain-like"/>
    <property type="match status" value="1"/>
</dbReference>
<dbReference type="SUPFAM" id="SSF160240">
    <property type="entry name" value="Cation efflux protein cytoplasmic domain-like"/>
    <property type="match status" value="1"/>
</dbReference>
<evidence type="ECO:0000259" key="11">
    <source>
        <dbReference type="Pfam" id="PF16916"/>
    </source>
</evidence>
<dbReference type="Proteomes" id="UP000054481">
    <property type="component" value="Unassembled WGS sequence"/>
</dbReference>
<feature type="transmembrane region" description="Helical" evidence="9">
    <location>
        <begin position="17"/>
        <end position="39"/>
    </location>
</feature>
<keyword evidence="3" id="KW-0813">Transport</keyword>
<feature type="region of interest" description="Disordered" evidence="8">
    <location>
        <begin position="202"/>
        <end position="221"/>
    </location>
</feature>
<feature type="transmembrane region" description="Helical" evidence="9">
    <location>
        <begin position="231"/>
        <end position="254"/>
    </location>
</feature>
<keyword evidence="6 9" id="KW-1133">Transmembrane helix</keyword>
<protein>
    <recommendedName>
        <fullName evidence="14">Zinc/cadmium resistance protein</fullName>
    </recommendedName>
</protein>
<evidence type="ECO:0000256" key="5">
    <source>
        <dbReference type="ARBA" id="ARBA00022833"/>
    </source>
</evidence>
<evidence type="ECO:0000256" key="2">
    <source>
        <dbReference type="ARBA" id="ARBA00008873"/>
    </source>
</evidence>
<dbReference type="InterPro" id="IPR036837">
    <property type="entry name" value="Cation_efflux_CTD_sf"/>
</dbReference>
<name>A0A0F7ZHD6_9HYPO</name>
<dbReference type="PANTHER" id="PTHR45820">
    <property type="entry name" value="FI23527P1"/>
    <property type="match status" value="1"/>
</dbReference>
<accession>A0A0F7ZHD6</accession>
<evidence type="ECO:0000313" key="12">
    <source>
        <dbReference type="EMBL" id="KJZ72456.1"/>
    </source>
</evidence>
<dbReference type="Gene3D" id="3.30.70.1350">
    <property type="entry name" value="Cation efflux protein, cytoplasmic domain"/>
    <property type="match status" value="1"/>
</dbReference>
<dbReference type="NCBIfam" id="TIGR01297">
    <property type="entry name" value="CDF"/>
    <property type="match status" value="1"/>
</dbReference>
<gene>
    <name evidence="12" type="ORF">HIM_08125</name>
</gene>
<keyword evidence="13" id="KW-1185">Reference proteome</keyword>
<evidence type="ECO:0000256" key="8">
    <source>
        <dbReference type="SAM" id="MobiDB-lite"/>
    </source>
</evidence>
<dbReference type="EMBL" id="KQ030546">
    <property type="protein sequence ID" value="KJZ72456.1"/>
    <property type="molecule type" value="Genomic_DNA"/>
</dbReference>
<organism evidence="12 13">
    <name type="scientific">Hirsutella minnesotensis 3608</name>
    <dbReference type="NCBI Taxonomy" id="1043627"/>
    <lineage>
        <taxon>Eukaryota</taxon>
        <taxon>Fungi</taxon>
        <taxon>Dikarya</taxon>
        <taxon>Ascomycota</taxon>
        <taxon>Pezizomycotina</taxon>
        <taxon>Sordariomycetes</taxon>
        <taxon>Hypocreomycetidae</taxon>
        <taxon>Hypocreales</taxon>
        <taxon>Ophiocordycipitaceae</taxon>
        <taxon>Hirsutella</taxon>
    </lineage>
</organism>
<evidence type="ECO:0000256" key="7">
    <source>
        <dbReference type="ARBA" id="ARBA00023136"/>
    </source>
</evidence>
<dbReference type="Pfam" id="PF16916">
    <property type="entry name" value="ZT_dimer"/>
    <property type="match status" value="1"/>
</dbReference>
<evidence type="ECO:0000256" key="4">
    <source>
        <dbReference type="ARBA" id="ARBA00022692"/>
    </source>
</evidence>
<dbReference type="AlphaFoldDB" id="A0A0F7ZHD6"/>
<feature type="compositionally biased region" description="Polar residues" evidence="8">
    <location>
        <begin position="202"/>
        <end position="211"/>
    </location>
</feature>
<proteinExistence type="inferred from homology"/>
<dbReference type="PANTHER" id="PTHR45820:SF4">
    <property type="entry name" value="ZINC TRANSPORTER 63C, ISOFORM F"/>
    <property type="match status" value="1"/>
</dbReference>
<feature type="domain" description="Cation efflux protein transmembrane" evidence="10">
    <location>
        <begin position="16"/>
        <end position="291"/>
    </location>
</feature>
<keyword evidence="5" id="KW-0862">Zinc</keyword>
<sequence length="395" mass="43035">MADAWKRAWTKSTRIKVVLALNLTVFVVELVAGFLTHSLALTADAFHLFNDMISLVVGLWAVEVAKREATDDFSFGWARVEVLGAFFNAVFLMAFCVSIFIKTLIHFFQPPDIEDPKLLLVVGCVGLLSNLLSASVLGGHGHHHSHGCHGPSDLEEAVASGNDSTIRLAKHDANATLQPADFECDSDAKAFLNKDWHSDSFSLRQSGQDEPSQAPGHVNHHHGDDLGMKALLLHVLGDALGNLGVIVTALVVWLTEWKGKAYADPTVSLLITTILLKTTIPLIRDSARILLQAAPEAVKVAEIRRAIETVPGVVECHRIQVWQLTGSKVVASLQVSVATSVVEEYHKVAEMIMYCLNGYGIQDTTIEPRFCHSRKGQSCLGVELSEQNDVCCSSD</sequence>
<comment type="subcellular location">
    <subcellularLocation>
        <location evidence="1">Membrane</location>
        <topology evidence="1">Multi-pass membrane protein</topology>
    </subcellularLocation>
</comment>
<dbReference type="GO" id="GO:0005385">
    <property type="term" value="F:zinc ion transmembrane transporter activity"/>
    <property type="evidence" value="ECO:0007669"/>
    <property type="project" value="TreeGrafter"/>
</dbReference>
<evidence type="ECO:0000256" key="9">
    <source>
        <dbReference type="SAM" id="Phobius"/>
    </source>
</evidence>
<dbReference type="Gene3D" id="1.20.1510.10">
    <property type="entry name" value="Cation efflux protein transmembrane domain"/>
    <property type="match status" value="1"/>
</dbReference>
<dbReference type="GO" id="GO:0006882">
    <property type="term" value="P:intracellular zinc ion homeostasis"/>
    <property type="evidence" value="ECO:0007669"/>
    <property type="project" value="TreeGrafter"/>
</dbReference>
<dbReference type="GO" id="GO:0016020">
    <property type="term" value="C:membrane"/>
    <property type="evidence" value="ECO:0007669"/>
    <property type="project" value="UniProtKB-SubCell"/>
</dbReference>
<evidence type="ECO:0000256" key="3">
    <source>
        <dbReference type="ARBA" id="ARBA00022448"/>
    </source>
</evidence>
<dbReference type="InterPro" id="IPR002524">
    <property type="entry name" value="Cation_efflux"/>
</dbReference>
<feature type="transmembrane region" description="Helical" evidence="9">
    <location>
        <begin position="117"/>
        <end position="137"/>
    </location>
</feature>
<dbReference type="Pfam" id="PF01545">
    <property type="entry name" value="Cation_efflux"/>
    <property type="match status" value="1"/>
</dbReference>
<dbReference type="InterPro" id="IPR058533">
    <property type="entry name" value="Cation_efflux_TM"/>
</dbReference>
<dbReference type="InterPro" id="IPR027470">
    <property type="entry name" value="Cation_efflux_CTD"/>
</dbReference>
<evidence type="ECO:0000259" key="10">
    <source>
        <dbReference type="Pfam" id="PF01545"/>
    </source>
</evidence>
<feature type="transmembrane region" description="Helical" evidence="9">
    <location>
        <begin position="82"/>
        <end position="105"/>
    </location>
</feature>
<dbReference type="OrthoDB" id="9944568at2759"/>
<evidence type="ECO:0000313" key="13">
    <source>
        <dbReference type="Proteomes" id="UP000054481"/>
    </source>
</evidence>
<evidence type="ECO:0008006" key="14">
    <source>
        <dbReference type="Google" id="ProtNLM"/>
    </source>
</evidence>
<keyword evidence="4 9" id="KW-0812">Transmembrane</keyword>
<comment type="similarity">
    <text evidence="2">Belongs to the cation diffusion facilitator (CDF) transporter (TC 2.A.4) family. SLC30A subfamily.</text>
</comment>
<reference evidence="12 13" key="1">
    <citation type="journal article" date="2014" name="Genome Biol. Evol.">
        <title>Comparative genomics and transcriptomics analyses reveal divergent lifestyle features of nematode endoparasitic fungus Hirsutella minnesotensis.</title>
        <authorList>
            <person name="Lai Y."/>
            <person name="Liu K."/>
            <person name="Zhang X."/>
            <person name="Zhang X."/>
            <person name="Li K."/>
            <person name="Wang N."/>
            <person name="Shu C."/>
            <person name="Wu Y."/>
            <person name="Wang C."/>
            <person name="Bushley K.E."/>
            <person name="Xiang M."/>
            <person name="Liu X."/>
        </authorList>
    </citation>
    <scope>NUCLEOTIDE SEQUENCE [LARGE SCALE GENOMIC DNA]</scope>
    <source>
        <strain evidence="12 13">3608</strain>
    </source>
</reference>